<accession>A0A1Y5RYS6</accession>
<organism evidence="2 3">
    <name type="scientific">Roseovarius litorisediminis</name>
    <dbReference type="NCBI Taxonomy" id="1312363"/>
    <lineage>
        <taxon>Bacteria</taxon>
        <taxon>Pseudomonadati</taxon>
        <taxon>Pseudomonadota</taxon>
        <taxon>Alphaproteobacteria</taxon>
        <taxon>Rhodobacterales</taxon>
        <taxon>Roseobacteraceae</taxon>
        <taxon>Roseovarius</taxon>
    </lineage>
</organism>
<sequence length="36" mass="4417">MIQVPEQEETFPRIMWITLVITFREPFFFVVFGRVL</sequence>
<feature type="transmembrane region" description="Helical" evidence="1">
    <location>
        <begin position="14"/>
        <end position="33"/>
    </location>
</feature>
<evidence type="ECO:0000313" key="3">
    <source>
        <dbReference type="Proteomes" id="UP000193827"/>
    </source>
</evidence>
<dbReference type="AlphaFoldDB" id="A0A1Y5RYS6"/>
<keyword evidence="3" id="KW-1185">Reference proteome</keyword>
<reference evidence="2 3" key="1">
    <citation type="submission" date="2017-03" db="EMBL/GenBank/DDBJ databases">
        <authorList>
            <person name="Afonso C.L."/>
            <person name="Miller P.J."/>
            <person name="Scott M.A."/>
            <person name="Spackman E."/>
            <person name="Goraichik I."/>
            <person name="Dimitrov K.M."/>
            <person name="Suarez D.L."/>
            <person name="Swayne D.E."/>
        </authorList>
    </citation>
    <scope>NUCLEOTIDE SEQUENCE [LARGE SCALE GENOMIC DNA]</scope>
    <source>
        <strain evidence="2 3">CECT 8287</strain>
    </source>
</reference>
<proteinExistence type="predicted"/>
<evidence type="ECO:0000256" key="1">
    <source>
        <dbReference type="SAM" id="Phobius"/>
    </source>
</evidence>
<keyword evidence="1" id="KW-0812">Transmembrane</keyword>
<name>A0A1Y5RYS6_9RHOB</name>
<evidence type="ECO:0000313" key="2">
    <source>
        <dbReference type="EMBL" id="SLN26028.1"/>
    </source>
</evidence>
<dbReference type="EMBL" id="FWFL01000002">
    <property type="protein sequence ID" value="SLN26028.1"/>
    <property type="molecule type" value="Genomic_DNA"/>
</dbReference>
<protein>
    <submittedName>
        <fullName evidence="2">Uncharacterized protein</fullName>
    </submittedName>
</protein>
<dbReference type="Proteomes" id="UP000193827">
    <property type="component" value="Unassembled WGS sequence"/>
</dbReference>
<gene>
    <name evidence="2" type="ORF">PEL8287_01204</name>
</gene>
<keyword evidence="1" id="KW-1133">Transmembrane helix</keyword>
<keyword evidence="1" id="KW-0472">Membrane</keyword>